<sequence length="994" mass="110349">MHVVQKASGRENAHVLQYEALEAKDPMSSSTHLLAITSRVNHRLGNGQKQWDDISSGISSTQVKPTLPPKPTKAPPPYRAPPRPPVAAFGFKPSATVFDGSRTLTLLPGTAEEPTSNKELEYQHCDSHMTTSTTTLNGQVSSTNRIPSLSKAFRLQKIKNRTPCKDTGHQVVRAQAWVQDQKNISRPISDKFGSFQQKLRSLLNHSPLDGNRKNEEQKESRSMSLPTPSCSQTRGNARSQSGQSAPQEFYVNHHNSRRPITRDHNQRESFIEALGKSETQCDKTEENSNQNKTRVACNKLFDRERTACWSSSIVANHAYMNMGHNLKSFYNYEKIVPKESIGKSFEERKPNCSRLGGATKTRKSSAGGAFEHLPCNARTTKQLETLPNIKHLTEDVESIRVKFSAVGGSYSYLKNVRGASRQSENDIPISNDTDPKLKSTDSIASQCTSVASLSGTRASEQHFLRSRTGTPSDQYKSSSESGRGTMHSGAQSFKTPSSLKSATPSTGSNLDTSVDSDHSACGVQWPNRVKAAPPYEATLDTETFDRSDGVEAEMKNIFKTPKPTVLYKKEKTADDIGFSVDGTCSESMSITPPLPPLSPHESSSQNSNSSSEDTPKAKYKPPSSATTVDVMCMKNSGISTKHAGNSRSMEITTYSTQKTGQCHPHGNGRLPTHLETNEVATSSSNRIHLSPVDAEVTSTTTGLDMESLLEDLDDYSSEISATTSNMENNDVGVIRKQLESLETMYSEVLRLLDLKHNKKRGLNPTCRATDGLGSSRRRRHDCMSSLTGRSSLSRGTQKFKDKRSQEQKRKPKESKTGGSNKRLQRLESHVVTLARSVAHLSSEIRTHHVLGQGLEALRKDVKCLQEQIRAVELSARNAVNHNLGVRAGRGQHGRHSREKEKFYRDFLEMTNPSRVQKLTKFFGAEPPLLRKFLKKLGYEKYAANFEQENIGIMELPYVTEERLQKIGVPMGPRMRIIKEIQMSFGQDQFKIYIV</sequence>
<feature type="compositionally biased region" description="Basic and acidic residues" evidence="1">
    <location>
        <begin position="210"/>
        <end position="221"/>
    </location>
</feature>
<feature type="compositionally biased region" description="Pro residues" evidence="1">
    <location>
        <begin position="66"/>
        <end position="79"/>
    </location>
</feature>
<dbReference type="RefSeq" id="XP_022238697.1">
    <property type="nucleotide sequence ID" value="XM_022382989.1"/>
</dbReference>
<feature type="region of interest" description="Disordered" evidence="1">
    <location>
        <begin position="418"/>
        <end position="442"/>
    </location>
</feature>
<feature type="compositionally biased region" description="Polar residues" evidence="1">
    <location>
        <begin position="467"/>
        <end position="513"/>
    </location>
</feature>
<dbReference type="InterPro" id="IPR013761">
    <property type="entry name" value="SAM/pointed_sf"/>
</dbReference>
<feature type="domain" description="SAM" evidence="2">
    <location>
        <begin position="921"/>
        <end position="986"/>
    </location>
</feature>
<feature type="region of interest" description="Disordered" evidence="1">
    <location>
        <begin position="202"/>
        <end position="248"/>
    </location>
</feature>
<dbReference type="Pfam" id="PF00536">
    <property type="entry name" value="SAM_1"/>
    <property type="match status" value="1"/>
</dbReference>
<feature type="compositionally biased region" description="Polar residues" evidence="1">
    <location>
        <begin position="222"/>
        <end position="246"/>
    </location>
</feature>
<evidence type="ECO:0000313" key="3">
    <source>
        <dbReference type="Proteomes" id="UP000694941"/>
    </source>
</evidence>
<organism evidence="3 4">
    <name type="scientific">Limulus polyphemus</name>
    <name type="common">Atlantic horseshoe crab</name>
    <dbReference type="NCBI Taxonomy" id="6850"/>
    <lineage>
        <taxon>Eukaryota</taxon>
        <taxon>Metazoa</taxon>
        <taxon>Ecdysozoa</taxon>
        <taxon>Arthropoda</taxon>
        <taxon>Chelicerata</taxon>
        <taxon>Merostomata</taxon>
        <taxon>Xiphosura</taxon>
        <taxon>Limulidae</taxon>
        <taxon>Limulus</taxon>
    </lineage>
</organism>
<dbReference type="InterPro" id="IPR001660">
    <property type="entry name" value="SAM"/>
</dbReference>
<feature type="compositionally biased region" description="Low complexity" evidence="1">
    <location>
        <begin position="784"/>
        <end position="796"/>
    </location>
</feature>
<feature type="region of interest" description="Disordered" evidence="1">
    <location>
        <begin position="47"/>
        <end position="79"/>
    </location>
</feature>
<feature type="compositionally biased region" description="Basic and acidic residues" evidence="1">
    <location>
        <begin position="798"/>
        <end position="808"/>
    </location>
</feature>
<reference evidence="4" key="1">
    <citation type="submission" date="2025-08" db="UniProtKB">
        <authorList>
            <consortium name="RefSeq"/>
        </authorList>
    </citation>
    <scope>IDENTIFICATION</scope>
    <source>
        <tissue evidence="4">Muscle</tissue>
    </source>
</reference>
<dbReference type="SMART" id="SM00454">
    <property type="entry name" value="SAM"/>
    <property type="match status" value="1"/>
</dbReference>
<feature type="region of interest" description="Disordered" evidence="1">
    <location>
        <begin position="456"/>
        <end position="527"/>
    </location>
</feature>
<evidence type="ECO:0000259" key="2">
    <source>
        <dbReference type="SMART" id="SM00454"/>
    </source>
</evidence>
<dbReference type="SUPFAM" id="SSF47769">
    <property type="entry name" value="SAM/Pointed domain"/>
    <property type="match status" value="1"/>
</dbReference>
<dbReference type="GeneID" id="106457160"/>
<proteinExistence type="predicted"/>
<protein>
    <submittedName>
        <fullName evidence="4">Uncharacterized protein LOC106457160 isoform X1</fullName>
    </submittedName>
</protein>
<keyword evidence="3" id="KW-1185">Reference proteome</keyword>
<feature type="region of interest" description="Disordered" evidence="1">
    <location>
        <begin position="760"/>
        <end position="823"/>
    </location>
</feature>
<name>A0ABM1S4Z2_LIMPO</name>
<dbReference type="Gene3D" id="1.10.150.50">
    <property type="entry name" value="Transcription Factor, Ets-1"/>
    <property type="match status" value="1"/>
</dbReference>
<dbReference type="Proteomes" id="UP000694941">
    <property type="component" value="Unplaced"/>
</dbReference>
<feature type="region of interest" description="Disordered" evidence="1">
    <location>
        <begin position="584"/>
        <end position="626"/>
    </location>
</feature>
<gene>
    <name evidence="4" type="primary">LOC106457160</name>
</gene>
<feature type="compositionally biased region" description="Low complexity" evidence="1">
    <location>
        <begin position="599"/>
        <end position="611"/>
    </location>
</feature>
<accession>A0ABM1S4Z2</accession>
<dbReference type="CDD" id="cd09487">
    <property type="entry name" value="SAM_superfamily"/>
    <property type="match status" value="1"/>
</dbReference>
<evidence type="ECO:0000256" key="1">
    <source>
        <dbReference type="SAM" id="MobiDB-lite"/>
    </source>
</evidence>
<evidence type="ECO:0000313" key="4">
    <source>
        <dbReference type="RefSeq" id="XP_022238697.1"/>
    </source>
</evidence>